<reference evidence="1" key="1">
    <citation type="submission" date="2014-09" db="EMBL/GenBank/DDBJ databases">
        <authorList>
            <person name="Magalhaes I.L.F."/>
            <person name="Oliveira U."/>
            <person name="Santos F.R."/>
            <person name="Vidigal T.H.D.A."/>
            <person name="Brescovit A.D."/>
            <person name="Santos A.J."/>
        </authorList>
    </citation>
    <scope>NUCLEOTIDE SEQUENCE</scope>
    <source>
        <tissue evidence="1">Shoot tissue taken approximately 20 cm above the soil surface</tissue>
    </source>
</reference>
<organism evidence="1">
    <name type="scientific">Arundo donax</name>
    <name type="common">Giant reed</name>
    <name type="synonym">Donax arundinaceus</name>
    <dbReference type="NCBI Taxonomy" id="35708"/>
    <lineage>
        <taxon>Eukaryota</taxon>
        <taxon>Viridiplantae</taxon>
        <taxon>Streptophyta</taxon>
        <taxon>Embryophyta</taxon>
        <taxon>Tracheophyta</taxon>
        <taxon>Spermatophyta</taxon>
        <taxon>Magnoliopsida</taxon>
        <taxon>Liliopsida</taxon>
        <taxon>Poales</taxon>
        <taxon>Poaceae</taxon>
        <taxon>PACMAD clade</taxon>
        <taxon>Arundinoideae</taxon>
        <taxon>Arundineae</taxon>
        <taxon>Arundo</taxon>
    </lineage>
</organism>
<protein>
    <submittedName>
        <fullName evidence="1">Uncharacterized protein</fullName>
    </submittedName>
</protein>
<evidence type="ECO:0000313" key="1">
    <source>
        <dbReference type="EMBL" id="JAD99150.1"/>
    </source>
</evidence>
<dbReference type="AlphaFoldDB" id="A0A0A9EMU9"/>
<reference evidence="1" key="2">
    <citation type="journal article" date="2015" name="Data Brief">
        <title>Shoot transcriptome of the giant reed, Arundo donax.</title>
        <authorList>
            <person name="Barrero R.A."/>
            <person name="Guerrero F.D."/>
            <person name="Moolhuijzen P."/>
            <person name="Goolsby J.A."/>
            <person name="Tidwell J."/>
            <person name="Bellgard S.E."/>
            <person name="Bellgard M.I."/>
        </authorList>
    </citation>
    <scope>NUCLEOTIDE SEQUENCE</scope>
    <source>
        <tissue evidence="1">Shoot tissue taken approximately 20 cm above the soil surface</tissue>
    </source>
</reference>
<sequence>MCLPGVLICKRDHRQCCWDQRKLKPSRISDHTQKQKFNNNV</sequence>
<accession>A0A0A9EMU9</accession>
<proteinExistence type="predicted"/>
<name>A0A0A9EMU9_ARUDO</name>
<dbReference type="EMBL" id="GBRH01198745">
    <property type="protein sequence ID" value="JAD99150.1"/>
    <property type="molecule type" value="Transcribed_RNA"/>
</dbReference>